<sequence length="301" mass="34318">MGFVANDEVSEFRQLCLEDLEFSTTPKNPDTTPLDTMRKSPGEHIDIDDETNALKPINLHYEHYEPAARHIEVDENYSDGDEGNSTDEDPYASLDPGTTLAIPVINPSAFPVERLREVQEGRQPSTHIADMLVHKTPSGSITQVTADIRDGSINHLFIRDPRIIDALGFAAPDYDTINIDIAKFRLDESFTIRVFSGQRPKKLENWIMGELVSARHAYLYWLDERQTADPEAPPFAAEARAIARKTGRRWPDVMSEIEHVWRMEQGRGGNEYRNNRFEYLGEDPTYPQGAEGRRVVRSMFR</sequence>
<protein>
    <submittedName>
        <fullName evidence="2">Uncharacterized protein</fullName>
    </submittedName>
</protein>
<proteinExistence type="predicted"/>
<dbReference type="EMBL" id="SWKV01000024">
    <property type="protein sequence ID" value="KAF3040748.1"/>
    <property type="molecule type" value="Genomic_DNA"/>
</dbReference>
<accession>A0A9P4WT06</accession>
<evidence type="ECO:0000313" key="2">
    <source>
        <dbReference type="EMBL" id="KAF3040748.1"/>
    </source>
</evidence>
<dbReference type="OrthoDB" id="3795350at2759"/>
<comment type="caution">
    <text evidence="2">The sequence shown here is derived from an EMBL/GenBank/DDBJ whole genome shotgun (WGS) entry which is preliminary data.</text>
</comment>
<name>A0A9P4WT06_9PLEO</name>
<reference evidence="2" key="1">
    <citation type="submission" date="2019-04" db="EMBL/GenBank/DDBJ databases">
        <title>Sequencing of skin fungus with MAO and IRED activity.</title>
        <authorList>
            <person name="Marsaioli A.J."/>
            <person name="Bonatto J.M.C."/>
            <person name="Reis Junior O."/>
        </authorList>
    </citation>
    <scope>NUCLEOTIDE SEQUENCE</scope>
    <source>
        <strain evidence="2">28M1</strain>
    </source>
</reference>
<evidence type="ECO:0000313" key="3">
    <source>
        <dbReference type="Proteomes" id="UP000758155"/>
    </source>
</evidence>
<organism evidence="2 3">
    <name type="scientific">Didymella heteroderae</name>
    <dbReference type="NCBI Taxonomy" id="1769908"/>
    <lineage>
        <taxon>Eukaryota</taxon>
        <taxon>Fungi</taxon>
        <taxon>Dikarya</taxon>
        <taxon>Ascomycota</taxon>
        <taxon>Pezizomycotina</taxon>
        <taxon>Dothideomycetes</taxon>
        <taxon>Pleosporomycetidae</taxon>
        <taxon>Pleosporales</taxon>
        <taxon>Pleosporineae</taxon>
        <taxon>Didymellaceae</taxon>
        <taxon>Didymella</taxon>
    </lineage>
</organism>
<gene>
    <name evidence="2" type="ORF">E8E12_008826</name>
</gene>
<keyword evidence="3" id="KW-1185">Reference proteome</keyword>
<feature type="compositionally biased region" description="Basic and acidic residues" evidence="1">
    <location>
        <begin position="36"/>
        <end position="45"/>
    </location>
</feature>
<dbReference type="AlphaFoldDB" id="A0A9P4WT06"/>
<dbReference type="Proteomes" id="UP000758155">
    <property type="component" value="Unassembled WGS sequence"/>
</dbReference>
<evidence type="ECO:0000256" key="1">
    <source>
        <dbReference type="SAM" id="MobiDB-lite"/>
    </source>
</evidence>
<feature type="compositionally biased region" description="Polar residues" evidence="1">
    <location>
        <begin position="23"/>
        <end position="34"/>
    </location>
</feature>
<feature type="region of interest" description="Disordered" evidence="1">
    <location>
        <begin position="23"/>
        <end position="47"/>
    </location>
</feature>